<dbReference type="Pfam" id="PF04488">
    <property type="entry name" value="Gly_transf_sug"/>
    <property type="match status" value="1"/>
</dbReference>
<organism evidence="3 4">
    <name type="scientific">Botryobasidium botryosum (strain FD-172 SS1)</name>
    <dbReference type="NCBI Taxonomy" id="930990"/>
    <lineage>
        <taxon>Eukaryota</taxon>
        <taxon>Fungi</taxon>
        <taxon>Dikarya</taxon>
        <taxon>Basidiomycota</taxon>
        <taxon>Agaricomycotina</taxon>
        <taxon>Agaricomycetes</taxon>
        <taxon>Cantharellales</taxon>
        <taxon>Botryobasidiaceae</taxon>
        <taxon>Botryobasidium</taxon>
    </lineage>
</organism>
<comment type="similarity">
    <text evidence="1">Belongs to the glycosyltransferase 32 family.</text>
</comment>
<dbReference type="GO" id="GO:0000136">
    <property type="term" value="C:mannan polymerase complex"/>
    <property type="evidence" value="ECO:0007669"/>
    <property type="project" value="TreeGrafter"/>
</dbReference>
<dbReference type="Proteomes" id="UP000027195">
    <property type="component" value="Unassembled WGS sequence"/>
</dbReference>
<evidence type="ECO:0000313" key="3">
    <source>
        <dbReference type="EMBL" id="KDQ20678.1"/>
    </source>
</evidence>
<dbReference type="InterPro" id="IPR007577">
    <property type="entry name" value="GlycoTrfase_DXD_sugar-bd_CS"/>
</dbReference>
<keyword evidence="2" id="KW-0812">Transmembrane</keyword>
<dbReference type="GO" id="GO:0006487">
    <property type="term" value="P:protein N-linked glycosylation"/>
    <property type="evidence" value="ECO:0007669"/>
    <property type="project" value="TreeGrafter"/>
</dbReference>
<sequence>MLPLPAHSKTPAAWTFVPRRRAVFFTCVFVFALTVSLWAYSLAPPDEPETLSKPHKTTDGALTSLGLEADRSYKLGSTDIPSYKAELDEFIISAFPKTLHSQLRASLNFFVPDVPSDGPVTFPSVPRKIWQTHKDKGLIADELWSTQPGYEYRFLDDQEANAWVEKWFKGSEIATVWNKLDVGILKSDLFRYLVLLIEGGIYSDMDTMLLKPIPYWGSNPDVVKGTGPASLFVGVEADVGEREDWHHWWSRPLQIVQWTIASAPYHPVLLDAVRRVHNATMIMDEWRRSSGINEETRGEALRVLLGEKGSWMSVMEWTGPGIFTDSVFRYLAVQHGMTWPVAKNLRRPLRAQDVVILPVTAFSPGVGMFGSEEPLDEQALVHHLFAGTWREPAPEK</sequence>
<evidence type="ECO:0000256" key="1">
    <source>
        <dbReference type="ARBA" id="ARBA00009003"/>
    </source>
</evidence>
<dbReference type="EMBL" id="KL198017">
    <property type="protein sequence ID" value="KDQ20678.1"/>
    <property type="molecule type" value="Genomic_DNA"/>
</dbReference>
<dbReference type="Gene3D" id="3.90.550.20">
    <property type="match status" value="1"/>
</dbReference>
<keyword evidence="2" id="KW-1133">Transmembrane helix</keyword>
<name>A0A067MY45_BOTB1</name>
<evidence type="ECO:0000256" key="2">
    <source>
        <dbReference type="SAM" id="Phobius"/>
    </source>
</evidence>
<dbReference type="InParanoid" id="A0A067MY45"/>
<dbReference type="InterPro" id="IPR029044">
    <property type="entry name" value="Nucleotide-diphossugar_trans"/>
</dbReference>
<dbReference type="AlphaFoldDB" id="A0A067MY45"/>
<proteinExistence type="inferred from homology"/>
<accession>A0A067MY45</accession>
<keyword evidence="3" id="KW-0808">Transferase</keyword>
<dbReference type="OrthoDB" id="409543at2759"/>
<reference evidence="4" key="1">
    <citation type="journal article" date="2014" name="Proc. Natl. Acad. Sci. U.S.A.">
        <title>Extensive sampling of basidiomycete genomes demonstrates inadequacy of the white-rot/brown-rot paradigm for wood decay fungi.</title>
        <authorList>
            <person name="Riley R."/>
            <person name="Salamov A.A."/>
            <person name="Brown D.W."/>
            <person name="Nagy L.G."/>
            <person name="Floudas D."/>
            <person name="Held B.W."/>
            <person name="Levasseur A."/>
            <person name="Lombard V."/>
            <person name="Morin E."/>
            <person name="Otillar R."/>
            <person name="Lindquist E.A."/>
            <person name="Sun H."/>
            <person name="LaButti K.M."/>
            <person name="Schmutz J."/>
            <person name="Jabbour D."/>
            <person name="Luo H."/>
            <person name="Baker S.E."/>
            <person name="Pisabarro A.G."/>
            <person name="Walton J.D."/>
            <person name="Blanchette R.A."/>
            <person name="Henrissat B."/>
            <person name="Martin F."/>
            <person name="Cullen D."/>
            <person name="Hibbett D.S."/>
            <person name="Grigoriev I.V."/>
        </authorList>
    </citation>
    <scope>NUCLEOTIDE SEQUENCE [LARGE SCALE GENOMIC DNA]</scope>
    <source>
        <strain evidence="4">FD-172 SS1</strain>
    </source>
</reference>
<dbReference type="GO" id="GO:0000009">
    <property type="term" value="F:alpha-1,6-mannosyltransferase activity"/>
    <property type="evidence" value="ECO:0007669"/>
    <property type="project" value="InterPro"/>
</dbReference>
<dbReference type="SUPFAM" id="SSF53448">
    <property type="entry name" value="Nucleotide-diphospho-sugar transferases"/>
    <property type="match status" value="1"/>
</dbReference>
<dbReference type="InterPro" id="IPR039367">
    <property type="entry name" value="Och1-like"/>
</dbReference>
<feature type="transmembrane region" description="Helical" evidence="2">
    <location>
        <begin position="21"/>
        <end position="40"/>
    </location>
</feature>
<dbReference type="FunCoup" id="A0A067MY45">
    <property type="interactions" value="27"/>
</dbReference>
<evidence type="ECO:0000313" key="4">
    <source>
        <dbReference type="Proteomes" id="UP000027195"/>
    </source>
</evidence>
<dbReference type="PANTHER" id="PTHR31834:SF1">
    <property type="entry name" value="INITIATION-SPECIFIC ALPHA-1,6-MANNOSYLTRANSFERASE"/>
    <property type="match status" value="1"/>
</dbReference>
<dbReference type="PANTHER" id="PTHR31834">
    <property type="entry name" value="INITIATION-SPECIFIC ALPHA-1,6-MANNOSYLTRANSFERASE"/>
    <property type="match status" value="1"/>
</dbReference>
<keyword evidence="2" id="KW-0472">Membrane</keyword>
<dbReference type="STRING" id="930990.A0A067MY45"/>
<dbReference type="HOGENOM" id="CLU_022381_5_3_1"/>
<gene>
    <name evidence="3" type="ORF">BOTBODRAFT_26694</name>
</gene>
<protein>
    <submittedName>
        <fullName evidence="3">Glycosyltransferase family 32 protein</fullName>
    </submittedName>
</protein>
<keyword evidence="4" id="KW-1185">Reference proteome</keyword>